<sequence length="799" mass="89712">MKFIYKILVLGMVCLISNATYAQIEQYSDDGTESCLDCEEKSSETSGCLCTQLFHFNAFNLAIPINNTKEEWLRGQEGLLKTAMSGLPTESFTDVQRNYFKRVETNQLALNYVSRLSASIASIENYNEATLQTSTAAVSILDIRKRNGNYGDLKFRNRYLKDITDNEVNSLYSEQLGVRNSQREAANRFGVRNSRLLRMQSDGYISNFLAGSLVVHYNHLDYEPAIRFMTTYMIRNATGVDDAPKNLTDFEGNPLVFFNEADDYSLTAEGTESQNLQTLFARTGASAQPTQVGYSPPVFGNTPSDDEVLFNYAINGFDNNNLLNFFNSQPDIRKRVKDYLGYQGYKENSLNLSESLLNAVNADTPFPHANYTYNSVTPVNFQTASNQDLAFNIKRSLTSNREYYGLAKMLEALDQANVKPNLVGQFIQEMASDNGINMQGVLSYEETALLFDFLIEEQYFTLREATYWLNFKGNIGSVLWANGLSFPSMLQIPYAVEGALALARGETFDFAFRKKVYDIAQALTLNPAQQNELINMPTETGLIFDYLDANNFSANSIAFANEARIAYLAGEFVDLDLQIVSDGLTGKAKCLHEFLAEKGSSFIKNIMANFEGNSRFGIKIVSKPTVPGNDGNKVGGRTFAPKDGIIVIEISTESVASRSALSAARTIIHEYIHADMYRKIEDTSIHDQQDVSDFLSIYYDFDNTKFEPKPQHQTMAKLYVNQIANTLKEFHKNVLVGDYNYLTNNGTISLDDFYQGLAWSGLRNHNVQAWIDLGAVEQQKLIDATQEYFHATTKTCPTN</sequence>
<evidence type="ECO:0000313" key="2">
    <source>
        <dbReference type="EMBL" id="TSE10350.1"/>
    </source>
</evidence>
<evidence type="ECO:0000256" key="1">
    <source>
        <dbReference type="SAM" id="SignalP"/>
    </source>
</evidence>
<name>A0A554VPF5_9FLAO</name>
<dbReference type="EMBL" id="VLNR01000007">
    <property type="protein sequence ID" value="TSE10350.1"/>
    <property type="molecule type" value="Genomic_DNA"/>
</dbReference>
<organism evidence="2 3">
    <name type="scientific">Aquimarina algiphila</name>
    <dbReference type="NCBI Taxonomy" id="2047982"/>
    <lineage>
        <taxon>Bacteria</taxon>
        <taxon>Pseudomonadati</taxon>
        <taxon>Bacteroidota</taxon>
        <taxon>Flavobacteriia</taxon>
        <taxon>Flavobacteriales</taxon>
        <taxon>Flavobacteriaceae</taxon>
        <taxon>Aquimarina</taxon>
    </lineage>
</organism>
<feature type="chain" id="PRO_5022173513" description="DUF4932 domain-containing protein" evidence="1">
    <location>
        <begin position="23"/>
        <end position="799"/>
    </location>
</feature>
<protein>
    <recommendedName>
        <fullName evidence="4">DUF4932 domain-containing protein</fullName>
    </recommendedName>
</protein>
<keyword evidence="1" id="KW-0732">Signal</keyword>
<dbReference type="AlphaFoldDB" id="A0A554VPF5"/>
<proteinExistence type="predicted"/>
<accession>A0A554VPF5</accession>
<evidence type="ECO:0008006" key="4">
    <source>
        <dbReference type="Google" id="ProtNLM"/>
    </source>
</evidence>
<evidence type="ECO:0000313" key="3">
    <source>
        <dbReference type="Proteomes" id="UP000318833"/>
    </source>
</evidence>
<dbReference type="RefSeq" id="WP_143915649.1">
    <property type="nucleotide sequence ID" value="NZ_CANMIK010000001.1"/>
</dbReference>
<gene>
    <name evidence="2" type="ORF">FOF46_04765</name>
</gene>
<feature type="signal peptide" evidence="1">
    <location>
        <begin position="1"/>
        <end position="22"/>
    </location>
</feature>
<comment type="caution">
    <text evidence="2">The sequence shown here is derived from an EMBL/GenBank/DDBJ whole genome shotgun (WGS) entry which is preliminary data.</text>
</comment>
<reference evidence="2 3" key="1">
    <citation type="submission" date="2019-07" db="EMBL/GenBank/DDBJ databases">
        <title>The draft genome sequence of Aquimarina algiphila M91.</title>
        <authorList>
            <person name="Meng X."/>
        </authorList>
    </citation>
    <scope>NUCLEOTIDE SEQUENCE [LARGE SCALE GENOMIC DNA]</scope>
    <source>
        <strain evidence="2 3">M91</strain>
    </source>
</reference>
<dbReference type="OrthoDB" id="1450227at2"/>
<keyword evidence="3" id="KW-1185">Reference proteome</keyword>
<dbReference type="Proteomes" id="UP000318833">
    <property type="component" value="Unassembled WGS sequence"/>
</dbReference>